<keyword evidence="5" id="KW-0808">Transferase</keyword>
<evidence type="ECO:0000256" key="6">
    <source>
        <dbReference type="ARBA" id="ARBA00022692"/>
    </source>
</evidence>
<sequence length="294" mass="34143">MAGHFQALRGVSAVVFLSVLWAQVLGHKLLVVPQDGSHWLSMKDVVELLSDRGHEIVLLVPEVNLLYKESKYYTKKVYPVPYEQEDLNNHFHYFGKQQFAERSFLNAPLFEYRNIIYFIDVFFLNCKSLLNDSATLSFLRESKFNAIFTDPALPCGVILAEYLGLPSVYFFRGFPCSLEHAFSRSPNPVSYVPRCYTQFSDHMTFFQRVANFLVNYLEEYLFYQVYSKYEDLASNILKRDVSIRTLYQNGSIWLLRYDFVFEYPRPVLPNMVFIGGTNCKKKAVLSQVGGFTSF</sequence>
<evidence type="ECO:0000256" key="4">
    <source>
        <dbReference type="ARBA" id="ARBA00022676"/>
    </source>
</evidence>
<dbReference type="PANTHER" id="PTHR48043">
    <property type="entry name" value="EG:EG0003.4 PROTEIN-RELATED"/>
    <property type="match status" value="1"/>
</dbReference>
<dbReference type="SUPFAM" id="SSF53756">
    <property type="entry name" value="UDP-Glycosyltransferase/glycogen phosphorylase"/>
    <property type="match status" value="1"/>
</dbReference>
<proteinExistence type="inferred from homology"/>
<gene>
    <name evidence="12" type="primary">LOC105311695</name>
</gene>
<keyword evidence="6" id="KW-0812">Transmembrane</keyword>
<evidence type="ECO:0000256" key="2">
    <source>
        <dbReference type="ARBA" id="ARBA00009995"/>
    </source>
</evidence>
<accession>A0A6P3S0Y4</accession>
<keyword evidence="11" id="KW-1185">Reference proteome</keyword>
<dbReference type="GO" id="GO:0015020">
    <property type="term" value="F:glucuronosyltransferase activity"/>
    <property type="evidence" value="ECO:0007669"/>
    <property type="project" value="UniProtKB-EC"/>
</dbReference>
<evidence type="ECO:0000256" key="9">
    <source>
        <dbReference type="ARBA" id="ARBA00023180"/>
    </source>
</evidence>
<comment type="similarity">
    <text evidence="2">Belongs to the UDP-glycosyltransferase family.</text>
</comment>
<feature type="signal peptide" evidence="10">
    <location>
        <begin position="1"/>
        <end position="26"/>
    </location>
</feature>
<keyword evidence="7 10" id="KW-0732">Signal</keyword>
<protein>
    <recommendedName>
        <fullName evidence="3">glucuronosyltransferase</fullName>
        <ecNumber evidence="3">2.4.1.17</ecNumber>
    </recommendedName>
</protein>
<evidence type="ECO:0000256" key="10">
    <source>
        <dbReference type="SAM" id="SignalP"/>
    </source>
</evidence>
<dbReference type="RefSeq" id="XP_011385922.1">
    <property type="nucleotide sequence ID" value="XM_011387620.1"/>
</dbReference>
<keyword evidence="9" id="KW-0325">Glycoprotein</keyword>
<name>A0A6P3S0Y4_PTEVA</name>
<dbReference type="Gene3D" id="3.40.50.2000">
    <property type="entry name" value="Glycogen Phosphorylase B"/>
    <property type="match status" value="1"/>
</dbReference>
<dbReference type="FunFam" id="3.40.50.2000:FF:000066">
    <property type="entry name" value="UDP-glucuronosyltransferase 1-1"/>
    <property type="match status" value="1"/>
</dbReference>
<evidence type="ECO:0000313" key="12">
    <source>
        <dbReference type="RefSeq" id="XP_011385922.1"/>
    </source>
</evidence>
<keyword evidence="4" id="KW-0328">Glycosyltransferase</keyword>
<reference evidence="12" key="1">
    <citation type="submission" date="2025-08" db="UniProtKB">
        <authorList>
            <consortium name="RefSeq"/>
        </authorList>
    </citation>
    <scope>IDENTIFICATION</scope>
    <source>
        <tissue evidence="12">Kidney</tissue>
    </source>
</reference>
<dbReference type="Proteomes" id="UP000515202">
    <property type="component" value="Unplaced"/>
</dbReference>
<evidence type="ECO:0000256" key="7">
    <source>
        <dbReference type="ARBA" id="ARBA00022729"/>
    </source>
</evidence>
<feature type="chain" id="PRO_5028147582" description="glucuronosyltransferase" evidence="10">
    <location>
        <begin position="27"/>
        <end position="294"/>
    </location>
</feature>
<dbReference type="GeneID" id="105311695"/>
<dbReference type="PANTHER" id="PTHR48043:SF161">
    <property type="entry name" value="UDP GLUCURONOSYLTRANSFERASE FAMILY 1 MEMBER A1"/>
    <property type="match status" value="1"/>
</dbReference>
<keyword evidence="8" id="KW-0472">Membrane</keyword>
<dbReference type="Pfam" id="PF00201">
    <property type="entry name" value="UDPGT"/>
    <property type="match status" value="1"/>
</dbReference>
<comment type="subcellular location">
    <subcellularLocation>
        <location evidence="1">Membrane</location>
        <topology evidence="1">Single-pass membrane protein</topology>
    </subcellularLocation>
</comment>
<dbReference type="GO" id="GO:0016020">
    <property type="term" value="C:membrane"/>
    <property type="evidence" value="ECO:0007669"/>
    <property type="project" value="UniProtKB-SubCell"/>
</dbReference>
<evidence type="ECO:0000256" key="3">
    <source>
        <dbReference type="ARBA" id="ARBA00012544"/>
    </source>
</evidence>
<keyword evidence="8" id="KW-1133">Transmembrane helix</keyword>
<evidence type="ECO:0000256" key="8">
    <source>
        <dbReference type="ARBA" id="ARBA00022989"/>
    </source>
</evidence>
<dbReference type="OrthoDB" id="5835829at2759"/>
<dbReference type="InterPro" id="IPR002213">
    <property type="entry name" value="UDP_glucos_trans"/>
</dbReference>
<organism evidence="11 12">
    <name type="scientific">Pteropus vampyrus</name>
    <name type="common">Large flying fox</name>
    <dbReference type="NCBI Taxonomy" id="132908"/>
    <lineage>
        <taxon>Eukaryota</taxon>
        <taxon>Metazoa</taxon>
        <taxon>Chordata</taxon>
        <taxon>Craniata</taxon>
        <taxon>Vertebrata</taxon>
        <taxon>Euteleostomi</taxon>
        <taxon>Mammalia</taxon>
        <taxon>Eutheria</taxon>
        <taxon>Laurasiatheria</taxon>
        <taxon>Chiroptera</taxon>
        <taxon>Yinpterochiroptera</taxon>
        <taxon>Pteropodoidea</taxon>
        <taxon>Pteropodidae</taxon>
        <taxon>Pteropodinae</taxon>
        <taxon>Pteropus</taxon>
    </lineage>
</organism>
<dbReference type="AlphaFoldDB" id="A0A6P3S0Y4"/>
<dbReference type="EC" id="2.4.1.17" evidence="3"/>
<dbReference type="InterPro" id="IPR050271">
    <property type="entry name" value="UDP-glycosyltransferase"/>
</dbReference>
<evidence type="ECO:0000313" key="11">
    <source>
        <dbReference type="Proteomes" id="UP000515202"/>
    </source>
</evidence>
<evidence type="ECO:0000256" key="1">
    <source>
        <dbReference type="ARBA" id="ARBA00004167"/>
    </source>
</evidence>
<dbReference type="KEGG" id="pvp:105311695"/>
<evidence type="ECO:0000256" key="5">
    <source>
        <dbReference type="ARBA" id="ARBA00022679"/>
    </source>
</evidence>